<dbReference type="AlphaFoldDB" id="A0AAU9CMW2"/>
<accession>A0AAU9CMW2</accession>
<dbReference type="Gene3D" id="3.30.1120.10">
    <property type="match status" value="1"/>
</dbReference>
<gene>
    <name evidence="5" type="primary">aslA_1</name>
    <name evidence="5" type="ORF">FUAX_31320</name>
</gene>
<dbReference type="PANTHER" id="PTHR42693:SF53">
    <property type="entry name" value="ENDO-4-O-SULFATASE"/>
    <property type="match status" value="1"/>
</dbReference>
<dbReference type="InterPro" id="IPR017850">
    <property type="entry name" value="Alkaline_phosphatase_core_sf"/>
</dbReference>
<dbReference type="PANTHER" id="PTHR42693">
    <property type="entry name" value="ARYLSULFATASE FAMILY MEMBER"/>
    <property type="match status" value="1"/>
</dbReference>
<dbReference type="RefSeq" id="WP_338392238.1">
    <property type="nucleotide sequence ID" value="NZ_AP025314.1"/>
</dbReference>
<evidence type="ECO:0000256" key="1">
    <source>
        <dbReference type="ARBA" id="ARBA00008779"/>
    </source>
</evidence>
<feature type="chain" id="PRO_5043650404" evidence="3">
    <location>
        <begin position="25"/>
        <end position="484"/>
    </location>
</feature>
<feature type="signal peptide" evidence="3">
    <location>
        <begin position="1"/>
        <end position="24"/>
    </location>
</feature>
<dbReference type="CDD" id="cd16145">
    <property type="entry name" value="ARS_like"/>
    <property type="match status" value="1"/>
</dbReference>
<evidence type="ECO:0000313" key="6">
    <source>
        <dbReference type="Proteomes" id="UP001348817"/>
    </source>
</evidence>
<keyword evidence="3" id="KW-0732">Signal</keyword>
<evidence type="ECO:0000313" key="5">
    <source>
        <dbReference type="EMBL" id="BDD10700.1"/>
    </source>
</evidence>
<dbReference type="GO" id="GO:0004065">
    <property type="term" value="F:arylsulfatase activity"/>
    <property type="evidence" value="ECO:0007669"/>
    <property type="project" value="TreeGrafter"/>
</dbReference>
<keyword evidence="2" id="KW-0378">Hydrolase</keyword>
<sequence>MFYSLKSRLFQSLLSMACLSFGLASCGSKTKKKATETPQPKPNVIFVMVDDLGYGDLGSYGQKEIHTPNLDRLAANGLRFTQCYSGTTVCAPSRSVLMTGQHTGHTTVRGNFGFGGVKGLAGGDGRVPLHDEDITIAEVLKTAGYVTGMTGKWGLGEPGTEGEPNDQGFDEWFGFLNQRRAHHHFTDYLWLNKEKQEIKEEDRHKPENYTHNLFTDFALSFVEKHGSKDKPFFLYIPYLLPHDEYEIPQIDERYKDKDWTEQEKIYASMVSLIDSDMGKIAKKLKDMGIDDNTLLFFTSDNGGARRWDGRFDSNGALRGKKRDLYEGGIRIPMIVSMPGTVSAGVVEATPWTFADVLPTVADFAGAKTPANIDGISVKDLLTGKGKPGADRAFYWEFHEKGGKQAVRKGNWKAVRLDVDKKGFHSDVELYDLSKDLGEKTNVATDHPEVVKDLLDVMEKEHTLSQHFPFPHEMEKLEKKLAGGK</sequence>
<dbReference type="Pfam" id="PF00884">
    <property type="entry name" value="Sulfatase"/>
    <property type="match status" value="1"/>
</dbReference>
<evidence type="ECO:0000256" key="3">
    <source>
        <dbReference type="SAM" id="SignalP"/>
    </source>
</evidence>
<proteinExistence type="inferred from homology"/>
<evidence type="ECO:0000256" key="2">
    <source>
        <dbReference type="ARBA" id="ARBA00022801"/>
    </source>
</evidence>
<name>A0AAU9CMW2_9BACT</name>
<feature type="domain" description="Sulfatase N-terminal" evidence="4">
    <location>
        <begin position="42"/>
        <end position="365"/>
    </location>
</feature>
<dbReference type="PROSITE" id="PS51257">
    <property type="entry name" value="PROKAR_LIPOPROTEIN"/>
    <property type="match status" value="1"/>
</dbReference>
<dbReference type="Gene3D" id="3.40.720.10">
    <property type="entry name" value="Alkaline Phosphatase, subunit A"/>
    <property type="match status" value="1"/>
</dbReference>
<dbReference type="InterPro" id="IPR050738">
    <property type="entry name" value="Sulfatase"/>
</dbReference>
<comment type="similarity">
    <text evidence="1">Belongs to the sulfatase family.</text>
</comment>
<organism evidence="5 6">
    <name type="scientific">Fulvitalea axinellae</name>
    <dbReference type="NCBI Taxonomy" id="1182444"/>
    <lineage>
        <taxon>Bacteria</taxon>
        <taxon>Pseudomonadati</taxon>
        <taxon>Bacteroidota</taxon>
        <taxon>Cytophagia</taxon>
        <taxon>Cytophagales</taxon>
        <taxon>Persicobacteraceae</taxon>
        <taxon>Fulvitalea</taxon>
    </lineage>
</organism>
<dbReference type="Proteomes" id="UP001348817">
    <property type="component" value="Chromosome"/>
</dbReference>
<dbReference type="InterPro" id="IPR000917">
    <property type="entry name" value="Sulfatase_N"/>
</dbReference>
<dbReference type="EMBL" id="AP025314">
    <property type="protein sequence ID" value="BDD10700.1"/>
    <property type="molecule type" value="Genomic_DNA"/>
</dbReference>
<evidence type="ECO:0000259" key="4">
    <source>
        <dbReference type="Pfam" id="PF00884"/>
    </source>
</evidence>
<reference evidence="5 6" key="1">
    <citation type="submission" date="2021-12" db="EMBL/GenBank/DDBJ databases">
        <title>Genome sequencing of bacteria with rrn-lacking chromosome and rrn-plasmid.</title>
        <authorList>
            <person name="Anda M."/>
            <person name="Iwasaki W."/>
        </authorList>
    </citation>
    <scope>NUCLEOTIDE SEQUENCE [LARGE SCALE GENOMIC DNA]</scope>
    <source>
        <strain evidence="5 6">DSM 100852</strain>
    </source>
</reference>
<dbReference type="SUPFAM" id="SSF53649">
    <property type="entry name" value="Alkaline phosphatase-like"/>
    <property type="match status" value="1"/>
</dbReference>
<keyword evidence="6" id="KW-1185">Reference proteome</keyword>
<dbReference type="KEGG" id="fax:FUAX_31320"/>
<protein>
    <submittedName>
        <fullName evidence="5">N-acetylgalactosamine-6-sulfatase</fullName>
    </submittedName>
</protein>